<dbReference type="KEGG" id="lbc:LACBIDRAFT_299800"/>
<dbReference type="Proteomes" id="UP000001194">
    <property type="component" value="Unassembled WGS sequence"/>
</dbReference>
<proteinExistence type="predicted"/>
<sequence>MCETCRGRHRVYASTKRARRKMEKAAVAGVVAARARVGEVGGDEGDSGDVTAVWMPLSVADQTEIHQGTQAQAGQQDQQAQGWDHAIDPRLFQVPGQGATVPPSSSTSSPLHPHLVTTTSELANALTLPVTVSSYAGYAQREEERFQQPVASSTQEDQGTMPTPASDDMQSPHSEDQPQGQEQEQHEEEEEDDPTVPTRRCSVKGCKKVIRGMVYAQTRILPLPPFPSFFSLLTSLLVFTPTNTPNRHLRIQNVSPLPNAL</sequence>
<name>B0DFG2_LACBS</name>
<accession>B0DFG2</accession>
<organism evidence="3">
    <name type="scientific">Laccaria bicolor (strain S238N-H82 / ATCC MYA-4686)</name>
    <name type="common">Bicoloured deceiver</name>
    <name type="synonym">Laccaria laccata var. bicolor</name>
    <dbReference type="NCBI Taxonomy" id="486041"/>
    <lineage>
        <taxon>Eukaryota</taxon>
        <taxon>Fungi</taxon>
        <taxon>Dikarya</taxon>
        <taxon>Basidiomycota</taxon>
        <taxon>Agaricomycotina</taxon>
        <taxon>Agaricomycetes</taxon>
        <taxon>Agaricomycetidae</taxon>
        <taxon>Agaricales</taxon>
        <taxon>Agaricineae</taxon>
        <taxon>Hydnangiaceae</taxon>
        <taxon>Laccaria</taxon>
    </lineage>
</organism>
<dbReference type="AlphaFoldDB" id="B0DFG2"/>
<reference evidence="2 3" key="1">
    <citation type="journal article" date="2008" name="Nature">
        <title>The genome of Laccaria bicolor provides insights into mycorrhizal symbiosis.</title>
        <authorList>
            <person name="Martin F."/>
            <person name="Aerts A."/>
            <person name="Ahren D."/>
            <person name="Brun A."/>
            <person name="Danchin E.G.J."/>
            <person name="Duchaussoy F."/>
            <person name="Gibon J."/>
            <person name="Kohler A."/>
            <person name="Lindquist E."/>
            <person name="Pereda V."/>
            <person name="Salamov A."/>
            <person name="Shapiro H.J."/>
            <person name="Wuyts J."/>
            <person name="Blaudez D."/>
            <person name="Buee M."/>
            <person name="Brokstein P."/>
            <person name="Canbaeck B."/>
            <person name="Cohen D."/>
            <person name="Courty P.E."/>
            <person name="Coutinho P.M."/>
            <person name="Delaruelle C."/>
            <person name="Detter J.C."/>
            <person name="Deveau A."/>
            <person name="DiFazio S."/>
            <person name="Duplessis S."/>
            <person name="Fraissinet-Tachet L."/>
            <person name="Lucic E."/>
            <person name="Frey-Klett P."/>
            <person name="Fourrey C."/>
            <person name="Feussner I."/>
            <person name="Gay G."/>
            <person name="Grimwood J."/>
            <person name="Hoegger P.J."/>
            <person name="Jain P."/>
            <person name="Kilaru S."/>
            <person name="Labbe J."/>
            <person name="Lin Y.C."/>
            <person name="Legue V."/>
            <person name="Le Tacon F."/>
            <person name="Marmeisse R."/>
            <person name="Melayah D."/>
            <person name="Montanini B."/>
            <person name="Muratet M."/>
            <person name="Nehls U."/>
            <person name="Niculita-Hirzel H."/>
            <person name="Oudot-Le Secq M.P."/>
            <person name="Peter M."/>
            <person name="Quesneville H."/>
            <person name="Rajashekar B."/>
            <person name="Reich M."/>
            <person name="Rouhier N."/>
            <person name="Schmutz J."/>
            <person name="Yin T."/>
            <person name="Chalot M."/>
            <person name="Henrissat B."/>
            <person name="Kuees U."/>
            <person name="Lucas S."/>
            <person name="Van de Peer Y."/>
            <person name="Podila G.K."/>
            <person name="Polle A."/>
            <person name="Pukkila P.J."/>
            <person name="Richardson P.M."/>
            <person name="Rouze P."/>
            <person name="Sanders I.R."/>
            <person name="Stajich J.E."/>
            <person name="Tunlid A."/>
            <person name="Tuskan G."/>
            <person name="Grigoriev I.V."/>
        </authorList>
    </citation>
    <scope>NUCLEOTIDE SEQUENCE [LARGE SCALE GENOMIC DNA]</scope>
    <source>
        <strain evidence="3">S238N-H82 / ATCC MYA-4686</strain>
    </source>
</reference>
<evidence type="ECO:0000256" key="1">
    <source>
        <dbReference type="SAM" id="MobiDB-lite"/>
    </source>
</evidence>
<feature type="compositionally biased region" description="Low complexity" evidence="1">
    <location>
        <begin position="100"/>
        <end position="114"/>
    </location>
</feature>
<evidence type="ECO:0000313" key="3">
    <source>
        <dbReference type="Proteomes" id="UP000001194"/>
    </source>
</evidence>
<protein>
    <submittedName>
        <fullName evidence="2">Predicted protein</fullName>
    </submittedName>
</protein>
<dbReference type="STRING" id="486041.B0DFG2"/>
<keyword evidence="3" id="KW-1185">Reference proteome</keyword>
<feature type="compositionally biased region" description="Acidic residues" evidence="1">
    <location>
        <begin position="185"/>
        <end position="194"/>
    </location>
</feature>
<feature type="region of interest" description="Disordered" evidence="1">
    <location>
        <begin position="93"/>
        <end position="114"/>
    </location>
</feature>
<feature type="region of interest" description="Disordered" evidence="1">
    <location>
        <begin position="142"/>
        <end position="200"/>
    </location>
</feature>
<dbReference type="InParanoid" id="B0DFG2"/>
<evidence type="ECO:0000313" key="2">
    <source>
        <dbReference type="EMBL" id="EDR06701.1"/>
    </source>
</evidence>
<dbReference type="OrthoDB" id="3070249at2759"/>
<gene>
    <name evidence="2" type="ORF">LACBIDRAFT_299800</name>
</gene>
<dbReference type="EMBL" id="DS547107">
    <property type="protein sequence ID" value="EDR06701.1"/>
    <property type="molecule type" value="Genomic_DNA"/>
</dbReference>
<dbReference type="HOGENOM" id="CLU_1175593_0_0_1"/>
<dbReference type="GeneID" id="6078117"/>
<dbReference type="RefSeq" id="XP_001882548.1">
    <property type="nucleotide sequence ID" value="XM_001882513.1"/>
</dbReference>
<feature type="compositionally biased region" description="Polar residues" evidence="1">
    <location>
        <begin position="149"/>
        <end position="172"/>
    </location>
</feature>